<evidence type="ECO:0000313" key="4">
    <source>
        <dbReference type="Proteomes" id="UP000327362"/>
    </source>
</evidence>
<keyword evidence="2" id="KW-0812">Transmembrane</keyword>
<organism evidence="3 4">
    <name type="scientific">Mycobacterium avium subsp. hominissuis</name>
    <dbReference type="NCBI Taxonomy" id="439334"/>
    <lineage>
        <taxon>Bacteria</taxon>
        <taxon>Bacillati</taxon>
        <taxon>Actinomycetota</taxon>
        <taxon>Actinomycetes</taxon>
        <taxon>Mycobacteriales</taxon>
        <taxon>Mycobacteriaceae</taxon>
        <taxon>Mycobacterium</taxon>
        <taxon>Mycobacterium avium complex (MAC)</taxon>
    </lineage>
</organism>
<feature type="transmembrane region" description="Helical" evidence="2">
    <location>
        <begin position="92"/>
        <end position="112"/>
    </location>
</feature>
<sequence length="123" mass="12800">MPARKTAARQIAAPAPVLVNDPVALEALGVISPEPVVAAVDVLEAIGEPRRRERGVGAQPPARVGEPADVHRGESGNRAHAEQCVPPSQREAAATLGVAGCFVLLAILLNGLHAHRPLPHFRG</sequence>
<keyword evidence="2" id="KW-1133">Transmembrane helix</keyword>
<evidence type="ECO:0000256" key="1">
    <source>
        <dbReference type="SAM" id="MobiDB-lite"/>
    </source>
</evidence>
<dbReference type="EMBL" id="AP020326">
    <property type="protein sequence ID" value="BBN48082.1"/>
    <property type="molecule type" value="Genomic_DNA"/>
</dbReference>
<evidence type="ECO:0000256" key="2">
    <source>
        <dbReference type="SAM" id="Phobius"/>
    </source>
</evidence>
<keyword evidence="2" id="KW-0472">Membrane</keyword>
<feature type="compositionally biased region" description="Basic and acidic residues" evidence="1">
    <location>
        <begin position="66"/>
        <end position="81"/>
    </location>
</feature>
<dbReference type="Proteomes" id="UP000327362">
    <property type="component" value="Chromosome"/>
</dbReference>
<proteinExistence type="predicted"/>
<evidence type="ECO:0000313" key="3">
    <source>
        <dbReference type="EMBL" id="BBN48082.1"/>
    </source>
</evidence>
<dbReference type="AlphaFoldDB" id="A0AAI8SMN7"/>
<reference evidence="3 4" key="1">
    <citation type="submission" date="2019-09" db="EMBL/GenBank/DDBJ databases">
        <title>Complete genome sequence of Mycobacterium avium subsp. hominissuis strain JP-H-1.</title>
        <authorList>
            <person name="Kinoshita Y."/>
            <person name="Niwa H."/>
            <person name="Uchida-Fujii E."/>
            <person name="Nukada T."/>
        </authorList>
    </citation>
    <scope>NUCLEOTIDE SEQUENCE [LARGE SCALE GENOMIC DNA]</scope>
    <source>
        <strain evidence="3 4">JP-H-1</strain>
    </source>
</reference>
<gene>
    <name evidence="3" type="ORF">JPH1_25570</name>
</gene>
<feature type="region of interest" description="Disordered" evidence="1">
    <location>
        <begin position="51"/>
        <end position="86"/>
    </location>
</feature>
<accession>A0AAI8SMN7</accession>
<name>A0AAI8SMN7_MYCAV</name>
<protein>
    <submittedName>
        <fullName evidence="3">Uncharacterized protein</fullName>
    </submittedName>
</protein>